<dbReference type="PANTHER" id="PTHR10039:SF14">
    <property type="entry name" value="NACHT DOMAIN-CONTAINING PROTEIN"/>
    <property type="match status" value="1"/>
</dbReference>
<evidence type="ECO:0000313" key="2">
    <source>
        <dbReference type="Proteomes" id="UP001498476"/>
    </source>
</evidence>
<dbReference type="Proteomes" id="UP001498476">
    <property type="component" value="Unassembled WGS sequence"/>
</dbReference>
<proteinExistence type="predicted"/>
<reference evidence="1 2" key="1">
    <citation type="journal article" date="2025" name="Microbiol. Resour. Announc.">
        <title>Draft genome sequences for Neonectria magnoliae and Neonectria punicea, canker pathogens of Liriodendron tulipifera and Acer saccharum in West Virginia.</title>
        <authorList>
            <person name="Petronek H.M."/>
            <person name="Kasson M.T."/>
            <person name="Metheny A.M."/>
            <person name="Stauder C.M."/>
            <person name="Lovett B."/>
            <person name="Lynch S.C."/>
            <person name="Garnas J.R."/>
            <person name="Kasson L.R."/>
            <person name="Stajich J.E."/>
        </authorList>
    </citation>
    <scope>NUCLEOTIDE SEQUENCE [LARGE SCALE GENOMIC DNA]</scope>
    <source>
        <strain evidence="1 2">NRRL 64653</strain>
    </source>
</reference>
<name>A0ABR1HUL6_9HYPO</name>
<dbReference type="EMBL" id="JAZAVJ010000003">
    <property type="protein sequence ID" value="KAK7424731.1"/>
    <property type="molecule type" value="Genomic_DNA"/>
</dbReference>
<comment type="caution">
    <text evidence="1">The sequence shown here is derived from an EMBL/GenBank/DDBJ whole genome shotgun (WGS) entry which is preliminary data.</text>
</comment>
<keyword evidence="2" id="KW-1185">Reference proteome</keyword>
<evidence type="ECO:0000313" key="1">
    <source>
        <dbReference type="EMBL" id="KAK7424731.1"/>
    </source>
</evidence>
<dbReference type="PANTHER" id="PTHR10039">
    <property type="entry name" value="AMELOGENIN"/>
    <property type="match status" value="1"/>
</dbReference>
<sequence>MGGDDGKQIWVIDLLANEGFDATRISIFGATGWNHDSESIKTELLNCLEELRNYSDSGLGHSVILVEFLGPTTTISPSNEIMRNPKDLPLERLASSSWYLWFCPKPDPPVKLERDQFPQAVQGMCNLIDNSKAVNPSNHRRDAIKDDPAFFNLLNNEDLKSWLCDADSSCLRIVESLLAMFPHFQSAYRDPESKATSSEDTKGVEWTRPTLGIVLNELRGHWLRDTLYVLLDGLDKSRNGVSCAECLGMFLPEKDSGLSLKLLVATQISVPATKNVDDCCEILCDKADGIFLWLKLVRQHIVNYYQGTQEASIQDFKDFKDFLWSIPGDIQKLYKKLFDRMMDKIFEMSDKRRREERVRTVRGMLQVAMQARHPLLLGEFCDAYVVPSPKEWPTFSIRKKRPSNASKTIPELTANFLEVRSDGRVQMLHQTAATFL</sequence>
<organism evidence="1 2">
    <name type="scientific">Neonectria punicea</name>
    <dbReference type="NCBI Taxonomy" id="979145"/>
    <lineage>
        <taxon>Eukaryota</taxon>
        <taxon>Fungi</taxon>
        <taxon>Dikarya</taxon>
        <taxon>Ascomycota</taxon>
        <taxon>Pezizomycotina</taxon>
        <taxon>Sordariomycetes</taxon>
        <taxon>Hypocreomycetidae</taxon>
        <taxon>Hypocreales</taxon>
        <taxon>Nectriaceae</taxon>
        <taxon>Neonectria</taxon>
    </lineage>
</organism>
<gene>
    <name evidence="1" type="ORF">QQX98_000309</name>
</gene>
<protein>
    <submittedName>
        <fullName evidence="1">Uncharacterized protein</fullName>
    </submittedName>
</protein>
<accession>A0ABR1HUL6</accession>